<evidence type="ECO:0000259" key="16">
    <source>
        <dbReference type="PROSITE" id="PS50112"/>
    </source>
</evidence>
<feature type="domain" description="Histidine kinase" evidence="15">
    <location>
        <begin position="510"/>
        <end position="725"/>
    </location>
</feature>
<keyword evidence="5" id="KW-0597">Phosphoprotein</keyword>
<dbReference type="InterPro" id="IPR003660">
    <property type="entry name" value="HAMP_dom"/>
</dbReference>
<keyword evidence="6 18" id="KW-0808">Transferase</keyword>
<dbReference type="InterPro" id="IPR004358">
    <property type="entry name" value="Sig_transdc_His_kin-like_C"/>
</dbReference>
<dbReference type="EMBL" id="JACHOB010000001">
    <property type="protein sequence ID" value="MBB4658386.1"/>
    <property type="molecule type" value="Genomic_DNA"/>
</dbReference>
<dbReference type="Gene3D" id="3.30.450.20">
    <property type="entry name" value="PAS domain"/>
    <property type="match status" value="1"/>
</dbReference>
<organism evidence="18 19">
    <name type="scientific">Parvularcula dongshanensis</name>
    <dbReference type="NCBI Taxonomy" id="1173995"/>
    <lineage>
        <taxon>Bacteria</taxon>
        <taxon>Pseudomonadati</taxon>
        <taxon>Pseudomonadota</taxon>
        <taxon>Alphaproteobacteria</taxon>
        <taxon>Parvularculales</taxon>
        <taxon>Parvularculaceae</taxon>
        <taxon>Parvularcula</taxon>
    </lineage>
</organism>
<dbReference type="GO" id="GO:0030295">
    <property type="term" value="F:protein kinase activator activity"/>
    <property type="evidence" value="ECO:0007669"/>
    <property type="project" value="TreeGrafter"/>
</dbReference>
<evidence type="ECO:0000256" key="2">
    <source>
        <dbReference type="ARBA" id="ARBA00004651"/>
    </source>
</evidence>
<dbReference type="FunFam" id="1.10.287.130:FF:000107">
    <property type="entry name" value="Sensor histidine kinase YycG"/>
    <property type="match status" value="1"/>
</dbReference>
<evidence type="ECO:0000313" key="19">
    <source>
        <dbReference type="Proteomes" id="UP000563524"/>
    </source>
</evidence>
<keyword evidence="12" id="KW-0902">Two-component regulatory system</keyword>
<sequence>MASRQKLFLRRPGRLSNRTVLVLLALLASLVFATTAWVLAHLVDSVPTAVPVLFALFLVLVGVLGLLVGSRLLALYRAARAGSRGAKLHGRLVGVLSVVSIVPAVVAFVLSGAVLQSFAQNYFLERVQASNAVARDLANGYFAAQAQEAGVKLGGLAEDLVVLERFGGGPEASPVYFRSWLLGQAVLREFAGLTILGPDGRVVAAVSQMPGEPFDLPPISVLESMKEAGDGSFNVLDATTLDTYYATLRTEALGGATLIAYKSELPALSGQLLAVRDFRDEAAGVRRRLANLSVNFAVGYGLLLMILLLAAVYLGLLVAESVVDPVRRLATAAGRVSEGDLSSRVNLPPRRDELGDLGRVFDTMTEQLEAQRADLIAANEEQEQRRRFIETVLSGVPAGVLTVSGDGHVVFANPAAASILGMGRRTLQGTPLGSVAPELAPLLQRASGTHDGSLSGQIEAQRRGVTRILNVQIVAEGGEHDEAGSIVMLDDITALVGAQRSAAWGDVARRIAHEIKNPLTPIQLSAERIRRRYGKQIDQDDREVFDRCTDTIIRHVGDIGRMVNEFSAFARMPEPVMATENLGELIREATFPITVAFPTVRFVTELPEAPVLAACDGRLLSQAVGNLLKNAAEAVTEHAVDDPSVSVALLRLGGEAVIEVGDNGPGLPPEAAHRLTEPYMTTREKGTGLGLAIVRKATEDQGGRFEIDNAEGGGARARIVLPAQEETRGGAARERLEA</sequence>
<dbReference type="InterPro" id="IPR005467">
    <property type="entry name" value="His_kinase_dom"/>
</dbReference>
<dbReference type="Pfam" id="PF02518">
    <property type="entry name" value="HATPase_c"/>
    <property type="match status" value="1"/>
</dbReference>
<dbReference type="SUPFAM" id="SSF55874">
    <property type="entry name" value="ATPase domain of HSP90 chaperone/DNA topoisomerase II/histidine kinase"/>
    <property type="match status" value="1"/>
</dbReference>
<dbReference type="InterPro" id="IPR050351">
    <property type="entry name" value="BphY/WalK/GraS-like"/>
</dbReference>
<keyword evidence="11 14" id="KW-1133">Transmembrane helix</keyword>
<dbReference type="PROSITE" id="PS50112">
    <property type="entry name" value="PAS"/>
    <property type="match status" value="1"/>
</dbReference>
<evidence type="ECO:0000256" key="11">
    <source>
        <dbReference type="ARBA" id="ARBA00022989"/>
    </source>
</evidence>
<dbReference type="InterPro" id="IPR000014">
    <property type="entry name" value="PAS"/>
</dbReference>
<evidence type="ECO:0000256" key="7">
    <source>
        <dbReference type="ARBA" id="ARBA00022692"/>
    </source>
</evidence>
<dbReference type="GO" id="GO:0000155">
    <property type="term" value="F:phosphorelay sensor kinase activity"/>
    <property type="evidence" value="ECO:0007669"/>
    <property type="project" value="InterPro"/>
</dbReference>
<dbReference type="PIRSF" id="PIRSF037532">
    <property type="entry name" value="STHK_NtrY"/>
    <property type="match status" value="1"/>
</dbReference>
<dbReference type="InterPro" id="IPR036890">
    <property type="entry name" value="HATPase_C_sf"/>
</dbReference>
<dbReference type="InterPro" id="IPR036097">
    <property type="entry name" value="HisK_dim/P_sf"/>
</dbReference>
<dbReference type="SMART" id="SM00091">
    <property type="entry name" value="PAS"/>
    <property type="match status" value="1"/>
</dbReference>
<dbReference type="RefSeq" id="WP_183816166.1">
    <property type="nucleotide sequence ID" value="NZ_JACHOB010000001.1"/>
</dbReference>
<dbReference type="Gene3D" id="1.10.287.130">
    <property type="match status" value="1"/>
</dbReference>
<dbReference type="SMART" id="SM00388">
    <property type="entry name" value="HisKA"/>
    <property type="match status" value="1"/>
</dbReference>
<dbReference type="GO" id="GO:0007234">
    <property type="term" value="P:osmosensory signaling via phosphorelay pathway"/>
    <property type="evidence" value="ECO:0007669"/>
    <property type="project" value="TreeGrafter"/>
</dbReference>
<comment type="catalytic activity">
    <reaction evidence="1">
        <text>ATP + protein L-histidine = ADP + protein N-phospho-L-histidine.</text>
        <dbReference type="EC" id="2.7.13.3"/>
    </reaction>
</comment>
<evidence type="ECO:0000256" key="5">
    <source>
        <dbReference type="ARBA" id="ARBA00022553"/>
    </source>
</evidence>
<keyword evidence="13 14" id="KW-0472">Membrane</keyword>
<protein>
    <recommendedName>
        <fullName evidence="3">histidine kinase</fullName>
        <ecNumber evidence="3">2.7.13.3</ecNumber>
    </recommendedName>
</protein>
<dbReference type="InterPro" id="IPR003594">
    <property type="entry name" value="HATPase_dom"/>
</dbReference>
<evidence type="ECO:0000256" key="6">
    <source>
        <dbReference type="ARBA" id="ARBA00022679"/>
    </source>
</evidence>
<dbReference type="AlphaFoldDB" id="A0A840HZX7"/>
<evidence type="ECO:0000256" key="10">
    <source>
        <dbReference type="ARBA" id="ARBA00022840"/>
    </source>
</evidence>
<dbReference type="Pfam" id="PF00989">
    <property type="entry name" value="PAS"/>
    <property type="match status" value="1"/>
</dbReference>
<evidence type="ECO:0000256" key="13">
    <source>
        <dbReference type="ARBA" id="ARBA00023136"/>
    </source>
</evidence>
<dbReference type="Proteomes" id="UP000563524">
    <property type="component" value="Unassembled WGS sequence"/>
</dbReference>
<accession>A0A840HZX7</accession>
<evidence type="ECO:0000256" key="3">
    <source>
        <dbReference type="ARBA" id="ARBA00012438"/>
    </source>
</evidence>
<evidence type="ECO:0000256" key="12">
    <source>
        <dbReference type="ARBA" id="ARBA00023012"/>
    </source>
</evidence>
<feature type="domain" description="PAS" evidence="16">
    <location>
        <begin position="385"/>
        <end position="429"/>
    </location>
</feature>
<dbReference type="InterPro" id="IPR013767">
    <property type="entry name" value="PAS_fold"/>
</dbReference>
<dbReference type="CDD" id="cd00130">
    <property type="entry name" value="PAS"/>
    <property type="match status" value="1"/>
</dbReference>
<evidence type="ECO:0000259" key="17">
    <source>
        <dbReference type="PROSITE" id="PS50885"/>
    </source>
</evidence>
<dbReference type="Gene3D" id="6.10.340.10">
    <property type="match status" value="1"/>
</dbReference>
<dbReference type="Gene3D" id="3.30.565.10">
    <property type="entry name" value="Histidine kinase-like ATPase, C-terminal domain"/>
    <property type="match status" value="1"/>
</dbReference>
<dbReference type="PRINTS" id="PR00344">
    <property type="entry name" value="BCTRLSENSOR"/>
</dbReference>
<dbReference type="CDD" id="cd06225">
    <property type="entry name" value="HAMP"/>
    <property type="match status" value="1"/>
</dbReference>
<keyword evidence="8" id="KW-0547">Nucleotide-binding</keyword>
<keyword evidence="4" id="KW-1003">Cell membrane</keyword>
<dbReference type="SUPFAM" id="SSF55785">
    <property type="entry name" value="PYP-like sensor domain (PAS domain)"/>
    <property type="match status" value="1"/>
</dbReference>
<evidence type="ECO:0000256" key="1">
    <source>
        <dbReference type="ARBA" id="ARBA00000085"/>
    </source>
</evidence>
<evidence type="ECO:0000256" key="8">
    <source>
        <dbReference type="ARBA" id="ARBA00022741"/>
    </source>
</evidence>
<dbReference type="PANTHER" id="PTHR42878:SF7">
    <property type="entry name" value="SENSOR HISTIDINE KINASE GLRK"/>
    <property type="match status" value="1"/>
</dbReference>
<keyword evidence="19" id="KW-1185">Reference proteome</keyword>
<dbReference type="InterPro" id="IPR045671">
    <property type="entry name" value="NtrY-like_N"/>
</dbReference>
<dbReference type="GO" id="GO:0000156">
    <property type="term" value="F:phosphorelay response regulator activity"/>
    <property type="evidence" value="ECO:0007669"/>
    <property type="project" value="TreeGrafter"/>
</dbReference>
<name>A0A840HZX7_9PROT</name>
<keyword evidence="9 18" id="KW-0418">Kinase</keyword>
<dbReference type="Pfam" id="PF00672">
    <property type="entry name" value="HAMP"/>
    <property type="match status" value="1"/>
</dbReference>
<dbReference type="PANTHER" id="PTHR42878">
    <property type="entry name" value="TWO-COMPONENT HISTIDINE KINASE"/>
    <property type="match status" value="1"/>
</dbReference>
<dbReference type="InterPro" id="IPR017232">
    <property type="entry name" value="NtrY"/>
</dbReference>
<dbReference type="GO" id="GO:0005886">
    <property type="term" value="C:plasma membrane"/>
    <property type="evidence" value="ECO:0007669"/>
    <property type="project" value="UniProtKB-SubCell"/>
</dbReference>
<proteinExistence type="predicted"/>
<feature type="domain" description="HAMP" evidence="17">
    <location>
        <begin position="320"/>
        <end position="373"/>
    </location>
</feature>
<dbReference type="GO" id="GO:0005524">
    <property type="term" value="F:ATP binding"/>
    <property type="evidence" value="ECO:0007669"/>
    <property type="project" value="UniProtKB-KW"/>
</dbReference>
<feature type="transmembrane region" description="Helical" evidence="14">
    <location>
        <begin position="52"/>
        <end position="74"/>
    </location>
</feature>
<evidence type="ECO:0000313" key="18">
    <source>
        <dbReference type="EMBL" id="MBB4658386.1"/>
    </source>
</evidence>
<feature type="transmembrane region" description="Helical" evidence="14">
    <location>
        <begin position="297"/>
        <end position="319"/>
    </location>
</feature>
<evidence type="ECO:0000256" key="14">
    <source>
        <dbReference type="SAM" id="Phobius"/>
    </source>
</evidence>
<keyword evidence="10" id="KW-0067">ATP-binding</keyword>
<dbReference type="InterPro" id="IPR003661">
    <property type="entry name" value="HisK_dim/P_dom"/>
</dbReference>
<dbReference type="SUPFAM" id="SSF47384">
    <property type="entry name" value="Homodimeric domain of signal transducing histidine kinase"/>
    <property type="match status" value="1"/>
</dbReference>
<comment type="subcellular location">
    <subcellularLocation>
        <location evidence="2">Cell membrane</location>
        <topology evidence="2">Multi-pass membrane protein</topology>
    </subcellularLocation>
</comment>
<feature type="transmembrane region" description="Helical" evidence="14">
    <location>
        <begin position="95"/>
        <end position="115"/>
    </location>
</feature>
<evidence type="ECO:0000256" key="9">
    <source>
        <dbReference type="ARBA" id="ARBA00022777"/>
    </source>
</evidence>
<dbReference type="Pfam" id="PF00512">
    <property type="entry name" value="HisKA"/>
    <property type="match status" value="1"/>
</dbReference>
<dbReference type="Pfam" id="PF19312">
    <property type="entry name" value="NtrY_N"/>
    <property type="match status" value="1"/>
</dbReference>
<evidence type="ECO:0000256" key="4">
    <source>
        <dbReference type="ARBA" id="ARBA00022475"/>
    </source>
</evidence>
<dbReference type="EC" id="2.7.13.3" evidence="3"/>
<dbReference type="SMART" id="SM00304">
    <property type="entry name" value="HAMP"/>
    <property type="match status" value="1"/>
</dbReference>
<dbReference type="CDD" id="cd00082">
    <property type="entry name" value="HisKA"/>
    <property type="match status" value="1"/>
</dbReference>
<dbReference type="SMART" id="SM00387">
    <property type="entry name" value="HATPase_c"/>
    <property type="match status" value="1"/>
</dbReference>
<dbReference type="PROSITE" id="PS50109">
    <property type="entry name" value="HIS_KIN"/>
    <property type="match status" value="1"/>
</dbReference>
<dbReference type="GO" id="GO:0006355">
    <property type="term" value="P:regulation of DNA-templated transcription"/>
    <property type="evidence" value="ECO:0007669"/>
    <property type="project" value="InterPro"/>
</dbReference>
<dbReference type="PROSITE" id="PS50885">
    <property type="entry name" value="HAMP"/>
    <property type="match status" value="1"/>
</dbReference>
<dbReference type="SUPFAM" id="SSF158472">
    <property type="entry name" value="HAMP domain-like"/>
    <property type="match status" value="1"/>
</dbReference>
<dbReference type="InterPro" id="IPR035965">
    <property type="entry name" value="PAS-like_dom_sf"/>
</dbReference>
<feature type="transmembrane region" description="Helical" evidence="14">
    <location>
        <begin position="20"/>
        <end position="40"/>
    </location>
</feature>
<reference evidence="18 19" key="1">
    <citation type="submission" date="2020-08" db="EMBL/GenBank/DDBJ databases">
        <title>Genomic Encyclopedia of Type Strains, Phase IV (KMG-IV): sequencing the most valuable type-strain genomes for metagenomic binning, comparative biology and taxonomic classification.</title>
        <authorList>
            <person name="Goeker M."/>
        </authorList>
    </citation>
    <scope>NUCLEOTIDE SEQUENCE [LARGE SCALE GENOMIC DNA]</scope>
    <source>
        <strain evidence="18 19">DSM 102850</strain>
    </source>
</reference>
<keyword evidence="7 14" id="KW-0812">Transmembrane</keyword>
<evidence type="ECO:0000259" key="15">
    <source>
        <dbReference type="PROSITE" id="PS50109"/>
    </source>
</evidence>
<gene>
    <name evidence="18" type="ORF">GGQ59_000886</name>
</gene>
<comment type="caution">
    <text evidence="18">The sequence shown here is derived from an EMBL/GenBank/DDBJ whole genome shotgun (WGS) entry which is preliminary data.</text>
</comment>